<dbReference type="Proteomes" id="UP001428341">
    <property type="component" value="Unassembled WGS sequence"/>
</dbReference>
<comment type="caution">
    <text evidence="1">The sequence shown here is derived from an EMBL/GenBank/DDBJ whole genome shotgun (WGS) entry which is preliminary data.</text>
</comment>
<accession>A0AAP0LVG2</accession>
<evidence type="ECO:0000313" key="1">
    <source>
        <dbReference type="EMBL" id="KAK9183491.1"/>
    </source>
</evidence>
<dbReference type="AlphaFoldDB" id="A0AAP0LVG2"/>
<protein>
    <submittedName>
        <fullName evidence="1">Uncharacterized protein</fullName>
    </submittedName>
</protein>
<name>A0AAP0LVG2_9ROSI</name>
<keyword evidence="2" id="KW-1185">Reference proteome</keyword>
<proteinExistence type="predicted"/>
<reference evidence="1 2" key="1">
    <citation type="submission" date="2024-05" db="EMBL/GenBank/DDBJ databases">
        <title>Haplotype-resolved chromosome-level genome assembly of Huyou (Citrus changshanensis).</title>
        <authorList>
            <person name="Miao C."/>
            <person name="Chen W."/>
            <person name="Wu Y."/>
            <person name="Wang L."/>
            <person name="Zhao S."/>
            <person name="Grierson D."/>
            <person name="Xu C."/>
            <person name="Chen K."/>
        </authorList>
    </citation>
    <scope>NUCLEOTIDE SEQUENCE [LARGE SCALE GENOMIC DNA]</scope>
    <source>
        <strain evidence="1">01-14</strain>
        <tissue evidence="1">Leaf</tissue>
    </source>
</reference>
<evidence type="ECO:0000313" key="2">
    <source>
        <dbReference type="Proteomes" id="UP001428341"/>
    </source>
</evidence>
<dbReference type="EMBL" id="JBCGBO010000024">
    <property type="protein sequence ID" value="KAK9183491.1"/>
    <property type="molecule type" value="Genomic_DNA"/>
</dbReference>
<organism evidence="1 2">
    <name type="scientific">Citrus x changshan-huyou</name>
    <dbReference type="NCBI Taxonomy" id="2935761"/>
    <lineage>
        <taxon>Eukaryota</taxon>
        <taxon>Viridiplantae</taxon>
        <taxon>Streptophyta</taxon>
        <taxon>Embryophyta</taxon>
        <taxon>Tracheophyta</taxon>
        <taxon>Spermatophyta</taxon>
        <taxon>Magnoliopsida</taxon>
        <taxon>eudicotyledons</taxon>
        <taxon>Gunneridae</taxon>
        <taxon>Pentapetalae</taxon>
        <taxon>rosids</taxon>
        <taxon>malvids</taxon>
        <taxon>Sapindales</taxon>
        <taxon>Rutaceae</taxon>
        <taxon>Aurantioideae</taxon>
        <taxon>Citrus</taxon>
    </lineage>
</organism>
<sequence>MKAMLMKASNSRPEKDEDTFSIPETLLVLDTDEISHQNKSTNPNKYENVSVQRVAEEIDNPFLLAAKIGVIEIVDRFFNLYPAAIQELNTSEKNFLLSDILEEECSTIRRKETPTLIAAKLGVIEMVEKI</sequence>
<gene>
    <name evidence="1" type="ORF">WN944_026643</name>
</gene>